<dbReference type="Pfam" id="PF00789">
    <property type="entry name" value="UBX"/>
    <property type="match status" value="1"/>
</dbReference>
<evidence type="ECO:0000259" key="3">
    <source>
        <dbReference type="PROSITE" id="PS50053"/>
    </source>
</evidence>
<evidence type="ECO:0000259" key="2">
    <source>
        <dbReference type="PROSITE" id="PS50033"/>
    </source>
</evidence>
<evidence type="ECO:0000313" key="5">
    <source>
        <dbReference type="Proteomes" id="UP001194696"/>
    </source>
</evidence>
<reference evidence="4 5" key="1">
    <citation type="journal article" date="2020" name="Fungal Divers.">
        <title>Resolving the Mortierellaceae phylogeny through synthesis of multi-gene phylogenetics and phylogenomics.</title>
        <authorList>
            <person name="Vandepol N."/>
            <person name="Liber J."/>
            <person name="Desiro A."/>
            <person name="Na H."/>
            <person name="Kennedy M."/>
            <person name="Barry K."/>
            <person name="Grigoriev I.V."/>
            <person name="Miller A.N."/>
            <person name="O'Donnell K."/>
            <person name="Stajich J.E."/>
            <person name="Bonito G."/>
        </authorList>
    </citation>
    <scope>NUCLEOTIDE SEQUENCE [LARGE SCALE GENOMIC DNA]</scope>
    <source>
        <strain evidence="4 5">AD045</strain>
    </source>
</reference>
<dbReference type="InterPro" id="IPR006577">
    <property type="entry name" value="UAS"/>
</dbReference>
<dbReference type="SUPFAM" id="SSF46934">
    <property type="entry name" value="UBA-like"/>
    <property type="match status" value="1"/>
</dbReference>
<dbReference type="PANTHER" id="PTHR23322">
    <property type="entry name" value="FAS-ASSOCIATED PROTEIN"/>
    <property type="match status" value="1"/>
</dbReference>
<dbReference type="Proteomes" id="UP001194696">
    <property type="component" value="Unassembled WGS sequence"/>
</dbReference>
<evidence type="ECO:0000256" key="1">
    <source>
        <dbReference type="SAM" id="MobiDB-lite"/>
    </source>
</evidence>
<dbReference type="InterPro" id="IPR001012">
    <property type="entry name" value="UBX_dom"/>
</dbReference>
<gene>
    <name evidence="4" type="ORF">BGZ96_000101</name>
</gene>
<dbReference type="InterPro" id="IPR000626">
    <property type="entry name" value="Ubiquitin-like_dom"/>
</dbReference>
<sequence length="473" mass="52238">MESINSEDIVQFCAITSADPDVASNYLTVCDGSLDRAITLYMESGGIDLAGTTSTPSTTNNNNSNVSRGERRSRSSSNDGSGDFGGFDQDEELARSLQEEDSRAAQSIRAPIAPRHEMLLGDDYGGHSNTSMFHSGSSRTRAPPSVFLPPDSSALARDAFRDFAAEAATMGGDSSPKTSRLADLFKAPLDMMARGDFDQSRNVAKNETKWLMVNIQEAGVFACQVLNRDLWSDQSVKEIVKENFIFLQFYSDSVEGKKYAAYYPLKTFPHIAIIDPRTAERMQVWSKTIDPVDFLSDVSEFLDMHSLTDSASKPSLPKKKKIVKDVSDMTEEEQLQAAMMASMGADASSAIDVRDEEPEDVSTPVEEEEPLPAVAEVSVFDSIKPVRHEEPTDLTTSTRIGFRLSDGSRLMHRFPKSAPVRVLFEYIKSEVDDARTHQFEASRLVFIGKQLLDDIDKTLTEVGVENAQIMVQM</sequence>
<dbReference type="InterPro" id="IPR036249">
    <property type="entry name" value="Thioredoxin-like_sf"/>
</dbReference>
<feature type="domain" description="Ubiquitin-like" evidence="3">
    <location>
        <begin position="398"/>
        <end position="473"/>
    </location>
</feature>
<dbReference type="CDD" id="cd01767">
    <property type="entry name" value="UBX"/>
    <property type="match status" value="1"/>
</dbReference>
<keyword evidence="5" id="KW-1185">Reference proteome</keyword>
<accession>A0ABQ7KGK7</accession>
<feature type="compositionally biased region" description="Low complexity" evidence="1">
    <location>
        <begin position="51"/>
        <end position="67"/>
    </location>
</feature>
<evidence type="ECO:0008006" key="6">
    <source>
        <dbReference type="Google" id="ProtNLM"/>
    </source>
</evidence>
<dbReference type="Pfam" id="PF13899">
    <property type="entry name" value="Thioredoxin_7"/>
    <property type="match status" value="1"/>
</dbReference>
<dbReference type="Pfam" id="PF14555">
    <property type="entry name" value="UBA_4"/>
    <property type="match status" value="1"/>
</dbReference>
<dbReference type="SUPFAM" id="SSF52833">
    <property type="entry name" value="Thioredoxin-like"/>
    <property type="match status" value="1"/>
</dbReference>
<evidence type="ECO:0000313" key="4">
    <source>
        <dbReference type="EMBL" id="KAG0298387.1"/>
    </source>
</evidence>
<proteinExistence type="predicted"/>
<feature type="compositionally biased region" description="Polar residues" evidence="1">
    <location>
        <begin position="127"/>
        <end position="140"/>
    </location>
</feature>
<organism evidence="4 5">
    <name type="scientific">Linnemannia gamsii</name>
    <dbReference type="NCBI Taxonomy" id="64522"/>
    <lineage>
        <taxon>Eukaryota</taxon>
        <taxon>Fungi</taxon>
        <taxon>Fungi incertae sedis</taxon>
        <taxon>Mucoromycota</taxon>
        <taxon>Mortierellomycotina</taxon>
        <taxon>Mortierellomycetes</taxon>
        <taxon>Mortierellales</taxon>
        <taxon>Mortierellaceae</taxon>
        <taxon>Linnemannia</taxon>
    </lineage>
</organism>
<comment type="caution">
    <text evidence="4">The sequence shown here is derived from an EMBL/GenBank/DDBJ whole genome shotgun (WGS) entry which is preliminary data.</text>
</comment>
<dbReference type="Gene3D" id="1.10.8.10">
    <property type="entry name" value="DNA helicase RuvA subunit, C-terminal domain"/>
    <property type="match status" value="1"/>
</dbReference>
<feature type="compositionally biased region" description="Basic and acidic residues" evidence="1">
    <location>
        <begin position="92"/>
        <end position="103"/>
    </location>
</feature>
<dbReference type="InterPro" id="IPR009060">
    <property type="entry name" value="UBA-like_sf"/>
</dbReference>
<dbReference type="Gene3D" id="3.10.20.90">
    <property type="entry name" value="Phosphatidylinositol 3-kinase Catalytic Subunit, Chain A, domain 1"/>
    <property type="match status" value="1"/>
</dbReference>
<protein>
    <recommendedName>
        <fullName evidence="6">UBX domain-containing protein</fullName>
    </recommendedName>
</protein>
<feature type="region of interest" description="Disordered" evidence="1">
    <location>
        <begin position="50"/>
        <end position="150"/>
    </location>
</feature>
<dbReference type="SMART" id="SM00594">
    <property type="entry name" value="UAS"/>
    <property type="match status" value="1"/>
</dbReference>
<dbReference type="InterPro" id="IPR029071">
    <property type="entry name" value="Ubiquitin-like_domsf"/>
</dbReference>
<dbReference type="EMBL" id="JAAAIM010000010">
    <property type="protein sequence ID" value="KAG0298387.1"/>
    <property type="molecule type" value="Genomic_DNA"/>
</dbReference>
<dbReference type="InterPro" id="IPR050730">
    <property type="entry name" value="UBX_domain-protein"/>
</dbReference>
<name>A0ABQ7KGK7_9FUNG</name>
<dbReference type="Gene3D" id="3.40.30.10">
    <property type="entry name" value="Glutaredoxin"/>
    <property type="match status" value="1"/>
</dbReference>
<dbReference type="PROSITE" id="PS50053">
    <property type="entry name" value="UBIQUITIN_2"/>
    <property type="match status" value="1"/>
</dbReference>
<dbReference type="PROSITE" id="PS50033">
    <property type="entry name" value="UBX"/>
    <property type="match status" value="1"/>
</dbReference>
<feature type="domain" description="UBX" evidence="2">
    <location>
        <begin position="393"/>
        <end position="472"/>
    </location>
</feature>
<dbReference type="PANTHER" id="PTHR23322:SF6">
    <property type="entry name" value="UBX DOMAIN-CONTAINING PROTEIN 7"/>
    <property type="match status" value="1"/>
</dbReference>
<dbReference type="CDD" id="cd02958">
    <property type="entry name" value="UAS"/>
    <property type="match status" value="1"/>
</dbReference>
<dbReference type="SUPFAM" id="SSF54236">
    <property type="entry name" value="Ubiquitin-like"/>
    <property type="match status" value="1"/>
</dbReference>